<gene>
    <name evidence="4" type="ORF">FIV42_29475</name>
</gene>
<keyword evidence="3" id="KW-0472">Membrane</keyword>
<feature type="transmembrane region" description="Helical" evidence="3">
    <location>
        <begin position="569"/>
        <end position="589"/>
    </location>
</feature>
<dbReference type="OrthoDB" id="5523734at2"/>
<feature type="transmembrane region" description="Helical" evidence="3">
    <location>
        <begin position="486"/>
        <end position="507"/>
    </location>
</feature>
<feature type="transmembrane region" description="Helical" evidence="3">
    <location>
        <begin position="638"/>
        <end position="655"/>
    </location>
</feature>
<keyword evidence="3" id="KW-1133">Transmembrane helix</keyword>
<organism evidence="4 5">
    <name type="scientific">Persicimonas caeni</name>
    <dbReference type="NCBI Taxonomy" id="2292766"/>
    <lineage>
        <taxon>Bacteria</taxon>
        <taxon>Deltaproteobacteria</taxon>
        <taxon>Bradymonadales</taxon>
        <taxon>Bradymonadaceae</taxon>
        <taxon>Persicimonas</taxon>
    </lineage>
</organism>
<feature type="transmembrane region" description="Helical" evidence="3">
    <location>
        <begin position="545"/>
        <end position="563"/>
    </location>
</feature>
<protein>
    <submittedName>
        <fullName evidence="4">Uncharacterized protein</fullName>
    </submittedName>
</protein>
<dbReference type="AlphaFoldDB" id="A0A4Y6Q3J5"/>
<dbReference type="SUPFAM" id="SSF52540">
    <property type="entry name" value="P-loop containing nucleoside triphosphate hydrolases"/>
    <property type="match status" value="1"/>
</dbReference>
<evidence type="ECO:0000256" key="1">
    <source>
        <dbReference type="SAM" id="Coils"/>
    </source>
</evidence>
<accession>A0A5B8YFR1</accession>
<name>A0A4Y6Q3J5_PERCE</name>
<dbReference type="EMBL" id="CP041186">
    <property type="protein sequence ID" value="QDG54727.1"/>
    <property type="molecule type" value="Genomic_DNA"/>
</dbReference>
<proteinExistence type="predicted"/>
<evidence type="ECO:0000256" key="2">
    <source>
        <dbReference type="SAM" id="MobiDB-lite"/>
    </source>
</evidence>
<keyword evidence="1" id="KW-0175">Coiled coil</keyword>
<dbReference type="InterPro" id="IPR027417">
    <property type="entry name" value="P-loop_NTPase"/>
</dbReference>
<keyword evidence="5" id="KW-1185">Reference proteome</keyword>
<evidence type="ECO:0000313" key="5">
    <source>
        <dbReference type="Proteomes" id="UP000315995"/>
    </source>
</evidence>
<sequence>MTSTSAKLAFRQLVLAGLLLILAVSFVEPLTAVAQETDDGQATSSPEPSSSDSSSGSSAEQAKAVAEASSGDGSEATKAAEGAPAPNSVLGELVADHGISADQVATLDRVKALDAQAHREIAALEARLEPLEKRLTFFETSSVVLDEQLSDESLPDEARQSLACKAATMRARLGMTEAMVAGIRAPIESRRKLIDLLAERAENLRREAKLVADQAQRQQVRINEAAAAEKAALAEAERAKAREARERDAQVRRLISKRREVLEQIADVARHQTEQIQEASERRAERVEEFAKAREEFEAKISAFPGFPTQSYAQQAIDPVFRKLLEHRREVRDSLRLHRNQVDNAQDKLDAANEALELTKERVETAREELDELGQTVVGEQKVKLAEAQRDLEARKLEAYRDIAQARQKQLALDREQLDYYNESIERLLPRISDAQRDKFYSIFSDENWQSAWFGVLQALERSVDIAEMRLQQALELPTRLTSVELWGWILGLLGWFLLLGGVIYVSQHYTDPLIRKLTGWALRRRFFQRYARVTIKAAEVLRSIIRPVVLYLVIDKLVAYVADAFGELVFLGWAVDAFFLFWVVMTLVKVMVLPRRYREQAGRSPAPDLVQIGASDGRQSLSAVDVITIEITRAQKLVRSVRIILVFWLLEHYVPRAVTELVGHSVISWLVKTFFVWGLAIVVYMVLSTWKDDIAALFVRLAEDRLPRSVEFVKNHKDRFYGVLVIAVAFIYVAFREIGQFARTHASDTEWSKRVSNFVFRKRIEMQQKERSGEEVDTSTTSEPLPDDYAAYFEQRPLDDENYKVIRQDQLEYVVADARAFLRDGRPQGSLAISAEQGMGKTSLLNDVSRAFAKEFPDLTRKYTSLASKVVDDGVLGFLADLFELDEVPESRVELVEALRELEPRVLLIDDCHHFFVREIGGFAGLDTFLEVVNLTDDIHYWVLTFNKYAWNYINRVRPRKHYFGQILELRPWNEREIQDLVQRRNALAGRNISFTDLVVAHEEGDHDFYEIIKTANGYFRLLHEFSGGNPMVALRFWKRSVKPNADGDMQVSLFRKPSMQPVQQLSDDYLFALAAIAQHGALDAGEIAEIINSDRAFCEMALNYFEEREIVELDPSGRRAYLSPLYFRQVVKKLSASNFLWD</sequence>
<feature type="compositionally biased region" description="Low complexity" evidence="2">
    <location>
        <begin position="44"/>
        <end position="58"/>
    </location>
</feature>
<feature type="coiled-coil region" evidence="1">
    <location>
        <begin position="328"/>
        <end position="409"/>
    </location>
</feature>
<evidence type="ECO:0000313" key="4">
    <source>
        <dbReference type="EMBL" id="QDG54727.1"/>
    </source>
</evidence>
<evidence type="ECO:0000256" key="3">
    <source>
        <dbReference type="SAM" id="Phobius"/>
    </source>
</evidence>
<keyword evidence="3" id="KW-0812">Transmembrane</keyword>
<reference evidence="4 5" key="1">
    <citation type="submission" date="2019-06" db="EMBL/GenBank/DDBJ databases">
        <title>Persicimonas caeni gen. nov., sp. nov., a predatory bacterium isolated from solar saltern.</title>
        <authorList>
            <person name="Wang S."/>
        </authorList>
    </citation>
    <scope>NUCLEOTIDE SEQUENCE [LARGE SCALE GENOMIC DNA]</scope>
    <source>
        <strain evidence="4 5">YN101</strain>
    </source>
</reference>
<feature type="transmembrane region" description="Helical" evidence="3">
    <location>
        <begin position="667"/>
        <end position="688"/>
    </location>
</feature>
<feature type="region of interest" description="Disordered" evidence="2">
    <location>
        <begin position="37"/>
        <end position="84"/>
    </location>
</feature>
<dbReference type="RefSeq" id="WP_141201171.1">
    <property type="nucleotide sequence ID" value="NZ_CP041186.1"/>
</dbReference>
<accession>A0A4Y6Q3J5</accession>
<feature type="transmembrane region" description="Helical" evidence="3">
    <location>
        <begin position="719"/>
        <end position="736"/>
    </location>
</feature>
<dbReference type="Proteomes" id="UP000315995">
    <property type="component" value="Chromosome"/>
</dbReference>
<feature type="coiled-coil region" evidence="1">
    <location>
        <begin position="187"/>
        <end position="296"/>
    </location>
</feature>